<dbReference type="PANTHER" id="PTHR12668:SF43">
    <property type="entry name" value="TRANSMEMBRANE PROTEIN 14 HOMOLOG"/>
    <property type="match status" value="1"/>
</dbReference>
<dbReference type="EMBL" id="MRCG01000007">
    <property type="protein sequence ID" value="OKH48084.1"/>
    <property type="molecule type" value="Genomic_DNA"/>
</dbReference>
<evidence type="ECO:0000256" key="1">
    <source>
        <dbReference type="ARBA" id="ARBA00004370"/>
    </source>
</evidence>
<dbReference type="GO" id="GO:0016020">
    <property type="term" value="C:membrane"/>
    <property type="evidence" value="ECO:0007669"/>
    <property type="project" value="UniProtKB-SubCell"/>
</dbReference>
<keyword evidence="7" id="KW-1185">Reference proteome</keyword>
<evidence type="ECO:0000256" key="4">
    <source>
        <dbReference type="ARBA" id="ARBA00023136"/>
    </source>
</evidence>
<dbReference type="Gene3D" id="1.10.10.1740">
    <property type="entry name" value="Transmembrane protein 14-like"/>
    <property type="match status" value="1"/>
</dbReference>
<protein>
    <recommendedName>
        <fullName evidence="8">Small integral membrane protein</fullName>
    </recommendedName>
</protein>
<evidence type="ECO:0000313" key="7">
    <source>
        <dbReference type="Proteomes" id="UP000185557"/>
    </source>
</evidence>
<proteinExistence type="predicted"/>
<dbReference type="OrthoDB" id="468294at2"/>
<keyword evidence="2 5" id="KW-0812">Transmembrane</keyword>
<gene>
    <name evidence="6" type="ORF">NIES30_11315</name>
</gene>
<name>A0A1U7J5P2_9CYAN</name>
<feature type="transmembrane region" description="Helical" evidence="5">
    <location>
        <begin position="91"/>
        <end position="109"/>
    </location>
</feature>
<dbReference type="STRING" id="549789.NIES30_11315"/>
<dbReference type="AlphaFoldDB" id="A0A1U7J5P2"/>
<feature type="transmembrane region" description="Helical" evidence="5">
    <location>
        <begin position="6"/>
        <end position="29"/>
    </location>
</feature>
<keyword evidence="4 5" id="KW-0472">Membrane</keyword>
<feature type="transmembrane region" description="Helical" evidence="5">
    <location>
        <begin position="59"/>
        <end position="79"/>
    </location>
</feature>
<dbReference type="Pfam" id="PF03647">
    <property type="entry name" value="Tmemb_14"/>
    <property type="match status" value="1"/>
</dbReference>
<dbReference type="InterPro" id="IPR044890">
    <property type="entry name" value="TMEM14_sf"/>
</dbReference>
<evidence type="ECO:0000256" key="3">
    <source>
        <dbReference type="ARBA" id="ARBA00022989"/>
    </source>
</evidence>
<dbReference type="RefSeq" id="WP_073608536.1">
    <property type="nucleotide sequence ID" value="NZ_MRCG01000007.1"/>
</dbReference>
<organism evidence="6 7">
    <name type="scientific">Phormidium tenue NIES-30</name>
    <dbReference type="NCBI Taxonomy" id="549789"/>
    <lineage>
        <taxon>Bacteria</taxon>
        <taxon>Bacillati</taxon>
        <taxon>Cyanobacteriota</taxon>
        <taxon>Cyanophyceae</taxon>
        <taxon>Oscillatoriophycideae</taxon>
        <taxon>Oscillatoriales</taxon>
        <taxon>Oscillatoriaceae</taxon>
        <taxon>Phormidium</taxon>
    </lineage>
</organism>
<comment type="caution">
    <text evidence="6">The sequence shown here is derived from an EMBL/GenBank/DDBJ whole genome shotgun (WGS) entry which is preliminary data.</text>
</comment>
<evidence type="ECO:0000313" key="6">
    <source>
        <dbReference type="EMBL" id="OKH48084.1"/>
    </source>
</evidence>
<dbReference type="Proteomes" id="UP000185557">
    <property type="component" value="Unassembled WGS sequence"/>
</dbReference>
<evidence type="ECO:0000256" key="5">
    <source>
        <dbReference type="SAM" id="Phobius"/>
    </source>
</evidence>
<dbReference type="InterPro" id="IPR005349">
    <property type="entry name" value="TMEM14"/>
</dbReference>
<accession>A0A1U7J5P2</accession>
<evidence type="ECO:0008006" key="8">
    <source>
        <dbReference type="Google" id="ProtNLM"/>
    </source>
</evidence>
<reference evidence="6 7" key="1">
    <citation type="submission" date="2016-11" db="EMBL/GenBank/DDBJ databases">
        <title>Draft Genome Sequences of Nine Cyanobacterial Strains from Diverse Habitats.</title>
        <authorList>
            <person name="Zhu T."/>
            <person name="Hou S."/>
            <person name="Lu X."/>
            <person name="Hess W.R."/>
        </authorList>
    </citation>
    <scope>NUCLEOTIDE SEQUENCE [LARGE SCALE GENOMIC DNA]</scope>
    <source>
        <strain evidence="6 7">NIES-30</strain>
    </source>
</reference>
<feature type="transmembrane region" description="Helical" evidence="5">
    <location>
        <begin position="36"/>
        <end position="53"/>
    </location>
</feature>
<comment type="subcellular location">
    <subcellularLocation>
        <location evidence="1">Membrane</location>
    </subcellularLocation>
</comment>
<dbReference type="PANTHER" id="PTHR12668">
    <property type="entry name" value="TRANSMEMBRANE PROTEIN 14, 15"/>
    <property type="match status" value="1"/>
</dbReference>
<evidence type="ECO:0000256" key="2">
    <source>
        <dbReference type="ARBA" id="ARBA00022692"/>
    </source>
</evidence>
<keyword evidence="3 5" id="KW-1133">Transmembrane helix</keyword>
<sequence>MLFLIVAIAPWVLLLYAVLAIAGGVMGYVKARSKPSLISGLISGAALLIAWWIALSNSYSAGIGLAVCLAIALLIIFGLRFRKTNKFMPAGLMAIVSLFCAVLFGIALAV</sequence>